<dbReference type="VEuPathDB" id="VectorBase:AFAF008812"/>
<keyword evidence="3" id="KW-1185">Reference proteome</keyword>
<organism evidence="2 3">
    <name type="scientific">Anopheles farauti</name>
    <dbReference type="NCBI Taxonomy" id="69004"/>
    <lineage>
        <taxon>Eukaryota</taxon>
        <taxon>Metazoa</taxon>
        <taxon>Ecdysozoa</taxon>
        <taxon>Arthropoda</taxon>
        <taxon>Hexapoda</taxon>
        <taxon>Insecta</taxon>
        <taxon>Pterygota</taxon>
        <taxon>Neoptera</taxon>
        <taxon>Endopterygota</taxon>
        <taxon>Diptera</taxon>
        <taxon>Nematocera</taxon>
        <taxon>Culicoidea</taxon>
        <taxon>Culicidae</taxon>
        <taxon>Anophelinae</taxon>
        <taxon>Anopheles</taxon>
    </lineage>
</organism>
<evidence type="ECO:0008006" key="4">
    <source>
        <dbReference type="Google" id="ProtNLM"/>
    </source>
</evidence>
<reference evidence="2" key="2">
    <citation type="submission" date="2020-05" db="UniProtKB">
        <authorList>
            <consortium name="EnsemblMetazoa"/>
        </authorList>
    </citation>
    <scope>IDENTIFICATION</scope>
    <source>
        <strain evidence="2">FAR1</strain>
    </source>
</reference>
<evidence type="ECO:0000313" key="2">
    <source>
        <dbReference type="EnsemblMetazoa" id="AFAF008812-PA"/>
    </source>
</evidence>
<reference evidence="3" key="1">
    <citation type="submission" date="2014-01" db="EMBL/GenBank/DDBJ databases">
        <title>The Genome Sequence of Anopheles farauti FAR1 (V2).</title>
        <authorList>
            <consortium name="The Broad Institute Genomics Platform"/>
            <person name="Neafsey D.E."/>
            <person name="Besansky N."/>
            <person name="Howell P."/>
            <person name="Walton C."/>
            <person name="Young S.K."/>
            <person name="Zeng Q."/>
            <person name="Gargeya S."/>
            <person name="Fitzgerald M."/>
            <person name="Haas B."/>
            <person name="Abouelleil A."/>
            <person name="Allen A.W."/>
            <person name="Alvarado L."/>
            <person name="Arachchi H.M."/>
            <person name="Berlin A.M."/>
            <person name="Chapman S.B."/>
            <person name="Gainer-Dewar J."/>
            <person name="Goldberg J."/>
            <person name="Griggs A."/>
            <person name="Gujja S."/>
            <person name="Hansen M."/>
            <person name="Howarth C."/>
            <person name="Imamovic A."/>
            <person name="Ireland A."/>
            <person name="Larimer J."/>
            <person name="McCowan C."/>
            <person name="Murphy C."/>
            <person name="Pearson M."/>
            <person name="Poon T.W."/>
            <person name="Priest M."/>
            <person name="Roberts A."/>
            <person name="Saif S."/>
            <person name="Shea T."/>
            <person name="Sisk P."/>
            <person name="Sykes S."/>
            <person name="Wortman J."/>
            <person name="Nusbaum C."/>
            <person name="Birren B."/>
        </authorList>
    </citation>
    <scope>NUCLEOTIDE SEQUENCE [LARGE SCALE GENOMIC DNA]</scope>
    <source>
        <strain evidence="3">FAR1</strain>
    </source>
</reference>
<feature type="chain" id="PRO_5008132820" description="Protein TsetseEP domain-containing protein" evidence="1">
    <location>
        <begin position="20"/>
        <end position="246"/>
    </location>
</feature>
<dbReference type="Proteomes" id="UP000075886">
    <property type="component" value="Unassembled WGS sequence"/>
</dbReference>
<sequence length="246" mass="26621">MKGLILVALVALATGSANGARPAAFEVIDTFKNIVPKYLDTIKDNEQELVTLEGRASDSIVQFHTDIMMAKETFVLSVTSQEDKLTALLRAQNANVTAGNCTDFIATATNENVNLVGVAYTTCINAADEALNVTVASYYGRIGALEEAFVDMRLLDVFRGDNVFYTPDKIVAKLRQKLDQLNADQPNGTSSTELEEEVDAFEQDLQAIRGTYIGCMTTAEISFRGYLELARTQLSVICGGALTIAA</sequence>
<keyword evidence="1" id="KW-0732">Signal</keyword>
<dbReference type="AlphaFoldDB" id="A0A182QEZ2"/>
<evidence type="ECO:0000313" key="3">
    <source>
        <dbReference type="Proteomes" id="UP000075886"/>
    </source>
</evidence>
<name>A0A182QEZ2_9DIPT</name>
<proteinExistence type="predicted"/>
<dbReference type="EnsemblMetazoa" id="AFAF008812-RA">
    <property type="protein sequence ID" value="AFAF008812-PA"/>
    <property type="gene ID" value="AFAF008812"/>
</dbReference>
<feature type="signal peptide" evidence="1">
    <location>
        <begin position="1"/>
        <end position="19"/>
    </location>
</feature>
<evidence type="ECO:0000256" key="1">
    <source>
        <dbReference type="SAM" id="SignalP"/>
    </source>
</evidence>
<dbReference type="EMBL" id="AXCN02000703">
    <property type="status" value="NOT_ANNOTATED_CDS"/>
    <property type="molecule type" value="Genomic_DNA"/>
</dbReference>
<accession>A0A182QEZ2</accession>
<protein>
    <recommendedName>
        <fullName evidence="4">Protein TsetseEP domain-containing protein</fullName>
    </recommendedName>
</protein>